<protein>
    <submittedName>
        <fullName evidence="2">Uncharacterized protein</fullName>
    </submittedName>
</protein>
<accession>A0A834VNL5</accession>
<gene>
    <name evidence="2" type="ORF">PtrM4_129850</name>
</gene>
<comment type="caution">
    <text evidence="2">The sequence shown here is derived from an EMBL/GenBank/DDBJ whole genome shotgun (WGS) entry which is preliminary data.</text>
</comment>
<sequence>MLVLPGCSRGTFLTLLLSLANLLLSTLYSLHNDEMSTKTPAPYSWYYDIAKLSGERPELLNGIFGTKPSSISEYNGTSLACAGSPYRRRP</sequence>
<dbReference type="RefSeq" id="XP_065960951.1">
    <property type="nucleotide sequence ID" value="XM_066108959.1"/>
</dbReference>
<dbReference type="Proteomes" id="UP000245464">
    <property type="component" value="Chromosome 7"/>
</dbReference>
<dbReference type="EMBL" id="NQIK02000007">
    <property type="protein sequence ID" value="KAF7568372.1"/>
    <property type="molecule type" value="Genomic_DNA"/>
</dbReference>
<proteinExistence type="predicted"/>
<organism evidence="2 3">
    <name type="scientific">Pyrenophora tritici-repentis</name>
    <dbReference type="NCBI Taxonomy" id="45151"/>
    <lineage>
        <taxon>Eukaryota</taxon>
        <taxon>Fungi</taxon>
        <taxon>Dikarya</taxon>
        <taxon>Ascomycota</taxon>
        <taxon>Pezizomycotina</taxon>
        <taxon>Dothideomycetes</taxon>
        <taxon>Pleosporomycetidae</taxon>
        <taxon>Pleosporales</taxon>
        <taxon>Pleosporineae</taxon>
        <taxon>Pleosporaceae</taxon>
        <taxon>Pyrenophora</taxon>
    </lineage>
</organism>
<evidence type="ECO:0000256" key="1">
    <source>
        <dbReference type="SAM" id="Phobius"/>
    </source>
</evidence>
<keyword evidence="1" id="KW-1133">Transmembrane helix</keyword>
<evidence type="ECO:0000313" key="2">
    <source>
        <dbReference type="EMBL" id="KAF7568372.1"/>
    </source>
</evidence>
<dbReference type="AlphaFoldDB" id="A0A834VNL5"/>
<keyword evidence="1" id="KW-0812">Transmembrane</keyword>
<dbReference type="KEGG" id="ptrr:6347990"/>
<name>A0A834VNL5_9PLEO</name>
<evidence type="ECO:0000313" key="3">
    <source>
        <dbReference type="Proteomes" id="UP000245464"/>
    </source>
</evidence>
<keyword evidence="1" id="KW-0472">Membrane</keyword>
<feature type="transmembrane region" description="Helical" evidence="1">
    <location>
        <begin position="12"/>
        <end position="30"/>
    </location>
</feature>
<reference evidence="2" key="1">
    <citation type="journal article" date="2018" name="BMC Genomics">
        <title>Comparative genomics of the wheat fungal pathogen Pyrenophora tritici-repentis reveals chromosomal variations and genome plasticity.</title>
        <authorList>
            <person name="Moolhuijzen P."/>
            <person name="See P.T."/>
            <person name="Hane J.K."/>
            <person name="Shi G."/>
            <person name="Liu Z."/>
            <person name="Oliver R.P."/>
            <person name="Moffat C.S."/>
        </authorList>
    </citation>
    <scope>NUCLEOTIDE SEQUENCE [LARGE SCALE GENOMIC DNA]</scope>
    <source>
        <strain evidence="2">M4</strain>
    </source>
</reference>
<dbReference type="GeneID" id="6347990"/>